<dbReference type="SUPFAM" id="SSF52540">
    <property type="entry name" value="P-loop containing nucleoside triphosphate hydrolases"/>
    <property type="match status" value="1"/>
</dbReference>
<reference evidence="4 5" key="1">
    <citation type="submission" date="2016-10" db="EMBL/GenBank/DDBJ databases">
        <authorList>
            <person name="Varghese N."/>
            <person name="Submissions S."/>
        </authorList>
    </citation>
    <scope>NUCLEOTIDE SEQUENCE [LARGE SCALE GENOMIC DNA]</scope>
    <source>
        <strain evidence="4 5">DSM 17997</strain>
    </source>
</reference>
<dbReference type="CDD" id="cd18809">
    <property type="entry name" value="SF1_C_RecD"/>
    <property type="match status" value="1"/>
</dbReference>
<keyword evidence="1" id="KW-0547">Nucleotide-binding</keyword>
<dbReference type="CDD" id="cd17933">
    <property type="entry name" value="DEXSc_RecD-like"/>
    <property type="match status" value="1"/>
</dbReference>
<dbReference type="EMBL" id="FNQC01000003">
    <property type="protein sequence ID" value="SDY87936.1"/>
    <property type="molecule type" value="Genomic_DNA"/>
</dbReference>
<sequence length="483" mass="55175">MDGKDNQEAIKASLLIKRNFPHVPTQGQELFFSKMDGFLTAKVRDSYVFVLRGYAGTGKTSVISALVRSLPALRLKSVLLAPTGRAAKVMSNYSGKSGFTIHKIIYRPNSEAGEVGLRFELQKNYYKDTIFIVDESSMLNDDGGGSGSLLRDLIQYVFQESSNRLLLVGDTAQLPPVGSTNSPGLDTNYLIRNFRLQVQDTELTEVMRQQLSSGILYNATQLRGEITKDKPRIIFTTKGFRDFFKMTGERLEEGLRYAYEKFGTENTIVITRSNKSAVQYNRYIRQMIHFFEDEINAGDLLMIVKNNYTYMADSEKVNFLANGDFAEVVKIRSFEEVYGLRFATLELRLIDYPEEPFFEAKVILDTLYSSTPALSPEEYKSLYRQVAEDYADVANKSERMALIKKDPYLSALQVKFAYALTCHKSQGGQWSGVFVDQGYLTEEQVDKEYLRWLYTAVTRATKELFLVNFHQRFYSNEENNELN</sequence>
<protein>
    <submittedName>
        <fullName evidence="4">Exodeoxyribonuclease-5</fullName>
    </submittedName>
</protein>
<keyword evidence="2" id="KW-0067">ATP-binding</keyword>
<evidence type="ECO:0000313" key="4">
    <source>
        <dbReference type="EMBL" id="SDY87936.1"/>
    </source>
</evidence>
<dbReference type="Proteomes" id="UP000199663">
    <property type="component" value="Unassembled WGS sequence"/>
</dbReference>
<gene>
    <name evidence="4" type="ORF">SAMN05444412_103244</name>
</gene>
<proteinExistence type="predicted"/>
<dbReference type="PANTHER" id="PTHR43788:SF6">
    <property type="entry name" value="DNA HELICASE B"/>
    <property type="match status" value="1"/>
</dbReference>
<evidence type="ECO:0000256" key="1">
    <source>
        <dbReference type="ARBA" id="ARBA00022741"/>
    </source>
</evidence>
<dbReference type="RefSeq" id="WP_019597190.1">
    <property type="nucleotide sequence ID" value="NZ_FNQC01000003.1"/>
</dbReference>
<comment type="caution">
    <text evidence="4">The sequence shown here is derived from an EMBL/GenBank/DDBJ whole genome shotgun (WGS) entry which is preliminary data.</text>
</comment>
<evidence type="ECO:0000313" key="5">
    <source>
        <dbReference type="Proteomes" id="UP000199663"/>
    </source>
</evidence>
<feature type="domain" description="UvrD-like helicase C-terminal" evidence="3">
    <location>
        <begin position="416"/>
        <end position="467"/>
    </location>
</feature>
<dbReference type="Pfam" id="PF13604">
    <property type="entry name" value="AAA_30"/>
    <property type="match status" value="1"/>
</dbReference>
<dbReference type="InterPro" id="IPR027417">
    <property type="entry name" value="P-loop_NTPase"/>
</dbReference>
<evidence type="ECO:0000259" key="3">
    <source>
        <dbReference type="Pfam" id="PF13538"/>
    </source>
</evidence>
<dbReference type="Pfam" id="PF13538">
    <property type="entry name" value="UvrD_C_2"/>
    <property type="match status" value="1"/>
</dbReference>
<dbReference type="PANTHER" id="PTHR43788">
    <property type="entry name" value="DNA2/NAM7 HELICASE FAMILY MEMBER"/>
    <property type="match status" value="1"/>
</dbReference>
<organism evidence="4 5">
    <name type="scientific">Rhodonellum ikkaensis</name>
    <dbReference type="NCBI Taxonomy" id="336829"/>
    <lineage>
        <taxon>Bacteria</taxon>
        <taxon>Pseudomonadati</taxon>
        <taxon>Bacteroidota</taxon>
        <taxon>Cytophagia</taxon>
        <taxon>Cytophagales</taxon>
        <taxon>Cytophagaceae</taxon>
        <taxon>Rhodonellum</taxon>
    </lineage>
</organism>
<evidence type="ECO:0000256" key="2">
    <source>
        <dbReference type="ARBA" id="ARBA00022840"/>
    </source>
</evidence>
<dbReference type="InterPro" id="IPR027785">
    <property type="entry name" value="UvrD-like_helicase_C"/>
</dbReference>
<accession>A0A1H3NGB7</accession>
<keyword evidence="5" id="KW-1185">Reference proteome</keyword>
<dbReference type="Gene3D" id="2.30.30.940">
    <property type="match status" value="1"/>
</dbReference>
<dbReference type="InterPro" id="IPR050534">
    <property type="entry name" value="Coronavir_polyprotein_1ab"/>
</dbReference>
<name>A0A1H3NGB7_9BACT</name>
<dbReference type="Gene3D" id="3.40.50.300">
    <property type="entry name" value="P-loop containing nucleotide triphosphate hydrolases"/>
    <property type="match status" value="3"/>
</dbReference>